<dbReference type="EMBL" id="CZBM01000009">
    <property type="protein sequence ID" value="CUQ36148.1"/>
    <property type="molecule type" value="Genomic_DNA"/>
</dbReference>
<sequence length="255" mass="28459">MKKVIVLISFLCGAFFVSAQQGNQQQRQQERWKPESTEWYHPVPPKVTPGVGTSAPSDAIILFDGKDLTKWEAAGKDGGSAKWAIKDGTMVVVPGSGSIRTKEYFGDCQLHIEFKTPIPGKDNTLQMKGNSGIMLQSRYEVQVLDCEDNPTYVNGWVGSVYKQSAPLANAFTKTNEWQVYDIYWKAPRFGTNDELESPAMITVVLNGIVVQNNYVLKGNTPYTGLPKYVAHGRMPLSLQDHGVEVAFRNIWIRDL</sequence>
<reference evidence="17 18" key="6">
    <citation type="journal article" date="2019" name="Nat. Med.">
        <title>A library of human gut bacterial isolates paired with longitudinal multiomics data enables mechanistic microbiome research.</title>
        <authorList>
            <person name="Poyet M."/>
            <person name="Groussin M."/>
            <person name="Gibbons S.M."/>
            <person name="Avila-Pacheco J."/>
            <person name="Jiang X."/>
            <person name="Kearney S.M."/>
            <person name="Perrotta A.R."/>
            <person name="Berdy B."/>
            <person name="Zhao S."/>
            <person name="Lieberman T.D."/>
            <person name="Swanson P.K."/>
            <person name="Smith M."/>
            <person name="Roesemann S."/>
            <person name="Alexander J.E."/>
            <person name="Rich S.A."/>
            <person name="Livny J."/>
            <person name="Vlamakis H."/>
            <person name="Clish C."/>
            <person name="Bullock K."/>
            <person name="Deik A."/>
            <person name="Scott J."/>
            <person name="Pierce K.A."/>
            <person name="Xavier R.J."/>
            <person name="Alm E.J."/>
        </authorList>
    </citation>
    <scope>NUCLEOTIDE SEQUENCE [LARGE SCALE GENOMIC DNA]</scope>
    <source>
        <strain evidence="8 19">BIOML-A10</strain>
        <strain evidence="7 17">BIOML-A11</strain>
        <strain evidence="6 18">BIOML-A41</strain>
    </source>
</reference>
<protein>
    <submittedName>
        <fullName evidence="6">DUF1080 domain-containing protein</fullName>
    </submittedName>
    <submittedName>
        <fullName evidence="5">Domain of Uncharacterized Function (DUF1080)</fullName>
    </submittedName>
</protein>
<dbReference type="Pfam" id="PF06439">
    <property type="entry name" value="3keto-disac_hyd"/>
    <property type="match status" value="1"/>
</dbReference>
<dbReference type="Proteomes" id="UP000095591">
    <property type="component" value="Unassembled WGS sequence"/>
</dbReference>
<accession>A0A174VVF8</accession>
<dbReference type="Proteomes" id="UP000463337">
    <property type="component" value="Unassembled WGS sequence"/>
</dbReference>
<dbReference type="EMBL" id="NFJX01000013">
    <property type="protein sequence ID" value="OUP17103.1"/>
    <property type="molecule type" value="Genomic_DNA"/>
</dbReference>
<name>A0A174VVF8_PARDI</name>
<reference evidence="14" key="2">
    <citation type="submission" date="2017-04" db="EMBL/GenBank/DDBJ databases">
        <title>Function of individual gut microbiota members based on whole genome sequencing of pure cultures obtained from chicken caecum.</title>
        <authorList>
            <person name="Medvecky M."/>
            <person name="Cejkova D."/>
            <person name="Polansky O."/>
            <person name="Karasova D."/>
            <person name="Kubasova T."/>
            <person name="Cizek A."/>
            <person name="Rychlik I."/>
        </authorList>
    </citation>
    <scope>NUCLEOTIDE SEQUENCE [LARGE SCALE GENOMIC DNA]</scope>
    <source>
        <strain evidence="14">An199</strain>
    </source>
</reference>
<dbReference type="EMBL" id="RAYI01000049">
    <property type="protein sequence ID" value="RLT72271.1"/>
    <property type="molecule type" value="Genomic_DNA"/>
</dbReference>
<dbReference type="Proteomes" id="UP000278164">
    <property type="component" value="Unassembled WGS sequence"/>
</dbReference>
<feature type="region of interest" description="Disordered" evidence="1">
    <location>
        <begin position="26"/>
        <end position="48"/>
    </location>
</feature>
<dbReference type="EMBL" id="WKLT01000013">
    <property type="protein sequence ID" value="MRY59045.1"/>
    <property type="molecule type" value="Genomic_DNA"/>
</dbReference>
<evidence type="ECO:0000313" key="13">
    <source>
        <dbReference type="Proteomes" id="UP000095591"/>
    </source>
</evidence>
<feature type="domain" description="3-keto-alpha-glucoside-1,2-lyase/3-keto-2-hydroxy-glucal hydratase" evidence="3">
    <location>
        <begin position="59"/>
        <end position="253"/>
    </location>
</feature>
<dbReference type="AlphaFoldDB" id="A0A174VVF8"/>
<dbReference type="Proteomes" id="UP000095332">
    <property type="component" value="Unassembled WGS sequence"/>
</dbReference>
<dbReference type="OMA" id="VNACKPP"/>
<evidence type="ECO:0000313" key="4">
    <source>
        <dbReference type="EMBL" id="CUN31802.1"/>
    </source>
</evidence>
<reference evidence="10 16" key="4">
    <citation type="submission" date="2018-08" db="EMBL/GenBank/DDBJ databases">
        <title>A genome reference for cultivated species of the human gut microbiota.</title>
        <authorList>
            <person name="Zou Y."/>
            <person name="Xue W."/>
            <person name="Luo G."/>
        </authorList>
    </citation>
    <scope>NUCLEOTIDE SEQUENCE [LARGE SCALE GENOMIC DNA]</scope>
    <source>
        <strain evidence="10 16">AM30-4</strain>
    </source>
</reference>
<evidence type="ECO:0000313" key="10">
    <source>
        <dbReference type="EMBL" id="RHD72167.1"/>
    </source>
</evidence>
<feature type="chain" id="PRO_5014533440" evidence="2">
    <location>
        <begin position="20"/>
        <end position="255"/>
    </location>
</feature>
<dbReference type="Proteomes" id="UP000195950">
    <property type="component" value="Unassembled WGS sequence"/>
</dbReference>
<reference evidence="11 15" key="5">
    <citation type="submission" date="2018-09" db="EMBL/GenBank/DDBJ databases">
        <title>Murine metabolic-syndrome-specific gut microbial biobank.</title>
        <authorList>
            <person name="Liu C."/>
        </authorList>
    </citation>
    <scope>NUCLEOTIDE SEQUENCE [LARGE SCALE GENOMIC DNA]</scope>
    <source>
        <strain evidence="11 15">8-P5</strain>
    </source>
</reference>
<evidence type="ECO:0000313" key="12">
    <source>
        <dbReference type="Proteomes" id="UP000095332"/>
    </source>
</evidence>
<evidence type="ECO:0000313" key="6">
    <source>
        <dbReference type="EMBL" id="MRY59045.1"/>
    </source>
</evidence>
<gene>
    <name evidence="9" type="ORF">B5F32_13950</name>
    <name evidence="11" type="ORF">D7V78_16730</name>
    <name evidence="10" type="ORF">DW782_16940</name>
    <name evidence="4" type="ORF">ERS852429_03837</name>
    <name evidence="5" type="ORF">ERS852560_02398</name>
    <name evidence="8" type="ORF">GKD54_10855</name>
    <name evidence="7" type="ORF">GKD58_11235</name>
    <name evidence="6" type="ORF">GKD59_14250</name>
</gene>
<dbReference type="OrthoDB" id="176168at2"/>
<keyword evidence="2" id="KW-0732">Signal</keyword>
<evidence type="ECO:0000313" key="18">
    <source>
        <dbReference type="Proteomes" id="UP000463337"/>
    </source>
</evidence>
<dbReference type="GO" id="GO:0016787">
    <property type="term" value="F:hydrolase activity"/>
    <property type="evidence" value="ECO:0007669"/>
    <property type="project" value="InterPro"/>
</dbReference>
<feature type="compositionally biased region" description="Basic and acidic residues" evidence="1">
    <location>
        <begin position="28"/>
        <end position="38"/>
    </location>
</feature>
<dbReference type="Proteomes" id="UP000471216">
    <property type="component" value="Unassembled WGS sequence"/>
</dbReference>
<evidence type="ECO:0000313" key="14">
    <source>
        <dbReference type="Proteomes" id="UP000195950"/>
    </source>
</evidence>
<evidence type="ECO:0000256" key="2">
    <source>
        <dbReference type="SAM" id="SignalP"/>
    </source>
</evidence>
<reference evidence="12 13" key="1">
    <citation type="submission" date="2015-09" db="EMBL/GenBank/DDBJ databases">
        <authorList>
            <consortium name="Pathogen Informatics"/>
        </authorList>
    </citation>
    <scope>NUCLEOTIDE SEQUENCE [LARGE SCALE GENOMIC DNA]</scope>
    <source>
        <strain evidence="4 13">2789STDY5608872</strain>
        <strain evidence="5 12">2789STDY5834948</strain>
    </source>
</reference>
<evidence type="ECO:0000313" key="9">
    <source>
        <dbReference type="EMBL" id="OUP17103.1"/>
    </source>
</evidence>
<dbReference type="RefSeq" id="WP_005864187.1">
    <property type="nucleotide sequence ID" value="NZ_AP019729.1"/>
</dbReference>
<dbReference type="EMBL" id="WKMW01000010">
    <property type="protein sequence ID" value="MRY84820.1"/>
    <property type="molecule type" value="Genomic_DNA"/>
</dbReference>
<evidence type="ECO:0000256" key="1">
    <source>
        <dbReference type="SAM" id="MobiDB-lite"/>
    </source>
</evidence>
<dbReference type="Proteomes" id="UP000450599">
    <property type="component" value="Unassembled WGS sequence"/>
</dbReference>
<dbReference type="InterPro" id="IPR010496">
    <property type="entry name" value="AL/BT2_dom"/>
</dbReference>
<organism evidence="5 12">
    <name type="scientific">Parabacteroides distasonis</name>
    <dbReference type="NCBI Taxonomy" id="823"/>
    <lineage>
        <taxon>Bacteria</taxon>
        <taxon>Pseudomonadati</taxon>
        <taxon>Bacteroidota</taxon>
        <taxon>Bacteroidia</taxon>
        <taxon>Bacteroidales</taxon>
        <taxon>Tannerellaceae</taxon>
        <taxon>Parabacteroides</taxon>
    </lineage>
</organism>
<evidence type="ECO:0000313" key="17">
    <source>
        <dbReference type="Proteomes" id="UP000450599"/>
    </source>
</evidence>
<feature type="signal peptide" evidence="2">
    <location>
        <begin position="1"/>
        <end position="19"/>
    </location>
</feature>
<proteinExistence type="predicted"/>
<evidence type="ECO:0000313" key="5">
    <source>
        <dbReference type="EMBL" id="CUQ36148.1"/>
    </source>
</evidence>
<evidence type="ECO:0000313" key="7">
    <source>
        <dbReference type="EMBL" id="MRY84820.1"/>
    </source>
</evidence>
<evidence type="ECO:0000259" key="3">
    <source>
        <dbReference type="Pfam" id="PF06439"/>
    </source>
</evidence>
<dbReference type="Proteomes" id="UP000284660">
    <property type="component" value="Unassembled WGS sequence"/>
</dbReference>
<evidence type="ECO:0000313" key="11">
    <source>
        <dbReference type="EMBL" id="RLT72271.1"/>
    </source>
</evidence>
<dbReference type="EMBL" id="WKMX01000009">
    <property type="protein sequence ID" value="MRZ06715.1"/>
    <property type="molecule type" value="Genomic_DNA"/>
</dbReference>
<evidence type="ECO:0000313" key="8">
    <source>
        <dbReference type="EMBL" id="MRZ06715.1"/>
    </source>
</evidence>
<dbReference type="DNASU" id="5307897"/>
<evidence type="ECO:0000313" key="16">
    <source>
        <dbReference type="Proteomes" id="UP000284660"/>
    </source>
</evidence>
<evidence type="ECO:0000313" key="15">
    <source>
        <dbReference type="Proteomes" id="UP000278164"/>
    </source>
</evidence>
<dbReference type="EMBL" id="CYXP01000010">
    <property type="protein sequence ID" value="CUN31802.1"/>
    <property type="molecule type" value="Genomic_DNA"/>
</dbReference>
<evidence type="ECO:0000313" key="19">
    <source>
        <dbReference type="Proteomes" id="UP000471216"/>
    </source>
</evidence>
<dbReference type="Gene3D" id="2.60.120.560">
    <property type="entry name" value="Exo-inulinase, domain 1"/>
    <property type="match status" value="1"/>
</dbReference>
<dbReference type="EMBL" id="QSJN01000012">
    <property type="protein sequence ID" value="RHD72167.1"/>
    <property type="molecule type" value="Genomic_DNA"/>
</dbReference>
<reference evidence="9" key="3">
    <citation type="journal article" date="2018" name="BMC Genomics">
        <title>Whole genome sequencing and function prediction of 133 gut anaerobes isolated from chicken caecum in pure cultures.</title>
        <authorList>
            <person name="Medvecky M."/>
            <person name="Cejkova D."/>
            <person name="Polansky O."/>
            <person name="Karasova D."/>
            <person name="Kubasova T."/>
            <person name="Cizek A."/>
            <person name="Rychlik I."/>
        </authorList>
    </citation>
    <scope>NUCLEOTIDE SEQUENCE</scope>
    <source>
        <strain evidence="9">An199</strain>
    </source>
</reference>